<organism evidence="3 4">
    <name type="scientific">Micromonospora pallida</name>
    <dbReference type="NCBI Taxonomy" id="145854"/>
    <lineage>
        <taxon>Bacteria</taxon>
        <taxon>Bacillati</taxon>
        <taxon>Actinomycetota</taxon>
        <taxon>Actinomycetes</taxon>
        <taxon>Micromonosporales</taxon>
        <taxon>Micromonosporaceae</taxon>
        <taxon>Micromonospora</taxon>
    </lineage>
</organism>
<proteinExistence type="predicted"/>
<accession>A0A1C6S288</accession>
<dbReference type="InterPro" id="IPR002645">
    <property type="entry name" value="STAS_dom"/>
</dbReference>
<dbReference type="AlphaFoldDB" id="A0A1C6S288"/>
<gene>
    <name evidence="3" type="ORF">GA0074692_1603</name>
</gene>
<feature type="compositionally biased region" description="Basic residues" evidence="1">
    <location>
        <begin position="1"/>
        <end position="18"/>
    </location>
</feature>
<feature type="domain" description="STAS" evidence="2">
    <location>
        <begin position="224"/>
        <end position="308"/>
    </location>
</feature>
<evidence type="ECO:0000313" key="3">
    <source>
        <dbReference type="EMBL" id="SCL23560.1"/>
    </source>
</evidence>
<dbReference type="Pfam" id="PF14417">
    <property type="entry name" value="MEDS"/>
    <property type="match status" value="1"/>
</dbReference>
<protein>
    <submittedName>
        <fullName evidence="3">MEDS: MEthanogen/methylotroph, DcmR Sensory domain</fullName>
    </submittedName>
</protein>
<dbReference type="OrthoDB" id="5179750at2"/>
<evidence type="ECO:0000313" key="4">
    <source>
        <dbReference type="Proteomes" id="UP000198959"/>
    </source>
</evidence>
<dbReference type="SUPFAM" id="SSF52091">
    <property type="entry name" value="SpoIIaa-like"/>
    <property type="match status" value="1"/>
</dbReference>
<name>A0A1C6S288_9ACTN</name>
<dbReference type="EMBL" id="FMHW01000002">
    <property type="protein sequence ID" value="SCL23560.1"/>
    <property type="molecule type" value="Genomic_DNA"/>
</dbReference>
<keyword evidence="4" id="KW-1185">Reference proteome</keyword>
<feature type="region of interest" description="Disordered" evidence="1">
    <location>
        <begin position="1"/>
        <end position="24"/>
    </location>
</feature>
<dbReference type="Gene3D" id="3.30.750.24">
    <property type="entry name" value="STAS domain"/>
    <property type="match status" value="1"/>
</dbReference>
<dbReference type="InterPro" id="IPR025847">
    <property type="entry name" value="MEDS_domain"/>
</dbReference>
<evidence type="ECO:0000256" key="1">
    <source>
        <dbReference type="SAM" id="MobiDB-lite"/>
    </source>
</evidence>
<dbReference type="PROSITE" id="PS50801">
    <property type="entry name" value="STAS"/>
    <property type="match status" value="1"/>
</dbReference>
<reference evidence="4" key="1">
    <citation type="submission" date="2016-06" db="EMBL/GenBank/DDBJ databases">
        <authorList>
            <person name="Varghese N."/>
            <person name="Submissions Spin"/>
        </authorList>
    </citation>
    <scope>NUCLEOTIDE SEQUENCE [LARGE SCALE GENOMIC DNA]</scope>
    <source>
        <strain evidence="4">DSM 43817</strain>
    </source>
</reference>
<dbReference type="Proteomes" id="UP000198959">
    <property type="component" value="Unassembled WGS sequence"/>
</dbReference>
<dbReference type="STRING" id="145854.GA0074692_1603"/>
<sequence length="308" mass="34020">MIGNRRSGRFRRAGRRRPGSGPDLDCRYGVSRVSGRTRPTAAYRHVCWRYDDRAALYSRVRAFLLDGLALGEQIWYVTVEPDPVADRLREEPPIRDALRRGAARIVPVGSAYAPDHVVVPTDQVHAYATATEAALAAGHTGLRVAADATALVRTPRQRDAFARYEHLIDRYMRVRPMSAMCAYDRQLLGDAAVAELACMHPGTNVEDVLFRLYAESPGDGRAALVGELDASNHELFRAALDRADPRPVDGRLVVEASDLRFIDHRNLIHLRDHARAHGAVAVLRASRSAAARVAELLDLPGLNVEVAR</sequence>
<evidence type="ECO:0000259" key="2">
    <source>
        <dbReference type="PROSITE" id="PS50801"/>
    </source>
</evidence>
<dbReference type="InterPro" id="IPR036513">
    <property type="entry name" value="STAS_dom_sf"/>
</dbReference>